<reference evidence="1 2" key="1">
    <citation type="submission" date="2022-03" db="EMBL/GenBank/DDBJ databases">
        <title>Genome data of Colletotrichum spp.</title>
        <authorList>
            <person name="Utami Y.D."/>
            <person name="Hiruma K."/>
        </authorList>
    </citation>
    <scope>NUCLEOTIDE SEQUENCE [LARGE SCALE GENOMIC DNA]</scope>
    <source>
        <strain evidence="1 2">MAFF 239500</strain>
    </source>
</reference>
<dbReference type="RefSeq" id="XP_049134875.1">
    <property type="nucleotide sequence ID" value="XM_049278918.1"/>
</dbReference>
<accession>A0AA37PI70</accession>
<organism evidence="1 2">
    <name type="scientific">Colletotrichum spaethianum</name>
    <dbReference type="NCBI Taxonomy" id="700344"/>
    <lineage>
        <taxon>Eukaryota</taxon>
        <taxon>Fungi</taxon>
        <taxon>Dikarya</taxon>
        <taxon>Ascomycota</taxon>
        <taxon>Pezizomycotina</taxon>
        <taxon>Sordariomycetes</taxon>
        <taxon>Hypocreomycetidae</taxon>
        <taxon>Glomerellales</taxon>
        <taxon>Glomerellaceae</taxon>
        <taxon>Colletotrichum</taxon>
        <taxon>Colletotrichum spaethianum species complex</taxon>
    </lineage>
</organism>
<evidence type="ECO:0000313" key="2">
    <source>
        <dbReference type="Proteomes" id="UP001055115"/>
    </source>
</evidence>
<keyword evidence="2" id="KW-1185">Reference proteome</keyword>
<protein>
    <submittedName>
        <fullName evidence="1">Uncharacterized protein</fullName>
    </submittedName>
</protein>
<proteinExistence type="predicted"/>
<dbReference type="AlphaFoldDB" id="A0AA37PI70"/>
<sequence>MINQCLGNAVSDTSACAGDEYKRLLRSFAFVGRESLGDWCEVESNQINECNQVDQNSYDADSREYLEP</sequence>
<comment type="caution">
    <text evidence="1">The sequence shown here is derived from an EMBL/GenBank/DDBJ whole genome shotgun (WGS) entry which is preliminary data.</text>
</comment>
<gene>
    <name evidence="1" type="ORF">ColSpa_12706</name>
</gene>
<evidence type="ECO:0000313" key="1">
    <source>
        <dbReference type="EMBL" id="GKT52525.1"/>
    </source>
</evidence>
<name>A0AA37PI70_9PEZI</name>
<dbReference type="EMBL" id="BQXU01000070">
    <property type="protein sequence ID" value="GKT52525.1"/>
    <property type="molecule type" value="Genomic_DNA"/>
</dbReference>
<dbReference type="GeneID" id="73333508"/>
<dbReference type="Proteomes" id="UP001055115">
    <property type="component" value="Unassembled WGS sequence"/>
</dbReference>